<keyword evidence="5 6" id="KW-0663">Pyridoxal phosphate</keyword>
<dbReference type="Pfam" id="PF00202">
    <property type="entry name" value="Aminotran_3"/>
    <property type="match status" value="1"/>
</dbReference>
<dbReference type="AlphaFoldDB" id="A0A6B2JXB6"/>
<dbReference type="PANTHER" id="PTHR43094:SF1">
    <property type="entry name" value="AMINOTRANSFERASE CLASS-III"/>
    <property type="match status" value="1"/>
</dbReference>
<dbReference type="Gene3D" id="3.90.1150.10">
    <property type="entry name" value="Aspartate Aminotransferase, domain 1"/>
    <property type="match status" value="1"/>
</dbReference>
<dbReference type="InterPro" id="IPR005814">
    <property type="entry name" value="Aminotrans_3"/>
</dbReference>
<proteinExistence type="inferred from homology"/>
<gene>
    <name evidence="7" type="ORF">GZA08_07970</name>
</gene>
<organism evidence="7 8">
    <name type="scientific">Pseudoroseicyclus tamaricis</name>
    <dbReference type="NCBI Taxonomy" id="2705421"/>
    <lineage>
        <taxon>Bacteria</taxon>
        <taxon>Pseudomonadati</taxon>
        <taxon>Pseudomonadota</taxon>
        <taxon>Alphaproteobacteria</taxon>
        <taxon>Rhodobacterales</taxon>
        <taxon>Paracoccaceae</taxon>
        <taxon>Pseudoroseicyclus</taxon>
    </lineage>
</organism>
<evidence type="ECO:0000256" key="2">
    <source>
        <dbReference type="ARBA" id="ARBA00008954"/>
    </source>
</evidence>
<dbReference type="InterPro" id="IPR049704">
    <property type="entry name" value="Aminotrans_3_PPA_site"/>
</dbReference>
<dbReference type="GO" id="GO:0030170">
    <property type="term" value="F:pyridoxal phosphate binding"/>
    <property type="evidence" value="ECO:0007669"/>
    <property type="project" value="InterPro"/>
</dbReference>
<keyword evidence="3 7" id="KW-0032">Aminotransferase</keyword>
<dbReference type="InterPro" id="IPR015424">
    <property type="entry name" value="PyrdxlP-dep_Trfase"/>
</dbReference>
<dbReference type="InterPro" id="IPR015421">
    <property type="entry name" value="PyrdxlP-dep_Trfase_major"/>
</dbReference>
<evidence type="ECO:0000256" key="6">
    <source>
        <dbReference type="RuleBase" id="RU003560"/>
    </source>
</evidence>
<accession>A0A6B2JXB6</accession>
<dbReference type="PIRSF" id="PIRSF000521">
    <property type="entry name" value="Transaminase_4ab_Lys_Orn"/>
    <property type="match status" value="1"/>
</dbReference>
<comment type="cofactor">
    <cofactor evidence="1">
        <name>pyridoxal 5'-phosphate</name>
        <dbReference type="ChEBI" id="CHEBI:597326"/>
    </cofactor>
</comment>
<keyword evidence="8" id="KW-1185">Reference proteome</keyword>
<evidence type="ECO:0000256" key="3">
    <source>
        <dbReference type="ARBA" id="ARBA00022576"/>
    </source>
</evidence>
<dbReference type="EMBL" id="JAAGAB010000002">
    <property type="protein sequence ID" value="NDV00904.1"/>
    <property type="molecule type" value="Genomic_DNA"/>
</dbReference>
<comment type="similarity">
    <text evidence="2 6">Belongs to the class-III pyridoxal-phosphate-dependent aminotransferase family.</text>
</comment>
<evidence type="ECO:0000313" key="7">
    <source>
        <dbReference type="EMBL" id="NDV00904.1"/>
    </source>
</evidence>
<evidence type="ECO:0000256" key="4">
    <source>
        <dbReference type="ARBA" id="ARBA00022679"/>
    </source>
</evidence>
<dbReference type="PROSITE" id="PS00600">
    <property type="entry name" value="AA_TRANSFER_CLASS_3"/>
    <property type="match status" value="1"/>
</dbReference>
<dbReference type="Gene3D" id="3.40.640.10">
    <property type="entry name" value="Type I PLP-dependent aspartate aminotransferase-like (Major domain)"/>
    <property type="match status" value="1"/>
</dbReference>
<name>A0A6B2JXB6_9RHOB</name>
<evidence type="ECO:0000256" key="1">
    <source>
        <dbReference type="ARBA" id="ARBA00001933"/>
    </source>
</evidence>
<dbReference type="Proteomes" id="UP000474757">
    <property type="component" value="Unassembled WGS sequence"/>
</dbReference>
<protein>
    <submittedName>
        <fullName evidence="7">Aminotransferase</fullName>
    </submittedName>
</protein>
<dbReference type="CDD" id="cd00610">
    <property type="entry name" value="OAT_like"/>
    <property type="match status" value="1"/>
</dbReference>
<dbReference type="FunFam" id="3.40.640.10:FF:000014">
    <property type="entry name" value="Adenosylmethionine-8-amino-7-oxononanoate aminotransferase, probable"/>
    <property type="match status" value="1"/>
</dbReference>
<sequence>MTNNISELAALDRDHHMHPWTHFQQAERDGPLVMTRGKGVHLWDEDGREYLDAVGGMWCTQIGLGNEEMAETLAEQARTLAYTSTFVDMGNAPSARLAAKIAEIAPTGFTRTLFTTGGSTAVDSAYRMAQFVQHHRGFPGRTHILSRHASYHGSTFASASIGMRDGDRIEEFSYLEKTIHHLSAPNPYRRPEGVSAEGFTDFLVKELEEKIAEVGADKIAAFFAEPVQASGGVIIPPEGYFKRMAEVCHRHGILVVADEVVTAFGRLGEWFSSEAKFGVVPDMITSAKGLTSGYQPLGALIFSEELWQEMSGDRWFTHGFTYSGHPIACAAALKSIEIIERDGLLAHAKHVGALFQKGLKSLEDHPLVGETRGDVLIGCIENVADKETKALHPDEIDIGKRVSDAAEKMGLLVRPMGHLNVMSPPLIISEAEVEEIIVKLRASLDQVADQLVREGEKVA</sequence>
<reference evidence="7 8" key="1">
    <citation type="submission" date="2020-02" db="EMBL/GenBank/DDBJ databases">
        <title>Pseudoroseicyclus tamarix, sp. nov., isolated from offshore sediment of a Tamarix chinensis forest.</title>
        <authorList>
            <person name="Gai Y."/>
        </authorList>
    </citation>
    <scope>NUCLEOTIDE SEQUENCE [LARGE SCALE GENOMIC DNA]</scope>
    <source>
        <strain evidence="7 8">CLL3-39</strain>
    </source>
</reference>
<dbReference type="PANTHER" id="PTHR43094">
    <property type="entry name" value="AMINOTRANSFERASE"/>
    <property type="match status" value="1"/>
</dbReference>
<dbReference type="SUPFAM" id="SSF53383">
    <property type="entry name" value="PLP-dependent transferases"/>
    <property type="match status" value="1"/>
</dbReference>
<dbReference type="InterPro" id="IPR015422">
    <property type="entry name" value="PyrdxlP-dep_Trfase_small"/>
</dbReference>
<evidence type="ECO:0000256" key="5">
    <source>
        <dbReference type="ARBA" id="ARBA00022898"/>
    </source>
</evidence>
<dbReference type="GO" id="GO:0005829">
    <property type="term" value="C:cytosol"/>
    <property type="evidence" value="ECO:0007669"/>
    <property type="project" value="TreeGrafter"/>
</dbReference>
<evidence type="ECO:0000313" key="8">
    <source>
        <dbReference type="Proteomes" id="UP000474757"/>
    </source>
</evidence>
<dbReference type="NCBIfam" id="NF005447">
    <property type="entry name" value="PRK07036.1"/>
    <property type="match status" value="1"/>
</dbReference>
<dbReference type="GO" id="GO:0008483">
    <property type="term" value="F:transaminase activity"/>
    <property type="evidence" value="ECO:0007669"/>
    <property type="project" value="UniProtKB-KW"/>
</dbReference>
<dbReference type="RefSeq" id="WP_163891873.1">
    <property type="nucleotide sequence ID" value="NZ_JAAFYS010000002.1"/>
</dbReference>
<keyword evidence="4 7" id="KW-0808">Transferase</keyword>
<comment type="caution">
    <text evidence="7">The sequence shown here is derived from an EMBL/GenBank/DDBJ whole genome shotgun (WGS) entry which is preliminary data.</text>
</comment>